<feature type="compositionally biased region" description="Polar residues" evidence="1">
    <location>
        <begin position="88"/>
        <end position="102"/>
    </location>
</feature>
<evidence type="ECO:0000313" key="2">
    <source>
        <dbReference type="EMBL" id="CAG7838376.1"/>
    </source>
</evidence>
<name>A0A8J2LUV7_9HEXA</name>
<organism evidence="2 3">
    <name type="scientific">Allacma fusca</name>
    <dbReference type="NCBI Taxonomy" id="39272"/>
    <lineage>
        <taxon>Eukaryota</taxon>
        <taxon>Metazoa</taxon>
        <taxon>Ecdysozoa</taxon>
        <taxon>Arthropoda</taxon>
        <taxon>Hexapoda</taxon>
        <taxon>Collembola</taxon>
        <taxon>Symphypleona</taxon>
        <taxon>Sminthuridae</taxon>
        <taxon>Allacma</taxon>
    </lineage>
</organism>
<feature type="region of interest" description="Disordered" evidence="1">
    <location>
        <begin position="30"/>
        <end position="132"/>
    </location>
</feature>
<evidence type="ECO:0000256" key="1">
    <source>
        <dbReference type="SAM" id="MobiDB-lite"/>
    </source>
</evidence>
<dbReference type="Proteomes" id="UP000708208">
    <property type="component" value="Unassembled WGS sequence"/>
</dbReference>
<feature type="compositionally biased region" description="Polar residues" evidence="1">
    <location>
        <begin position="48"/>
        <end position="67"/>
    </location>
</feature>
<dbReference type="AlphaFoldDB" id="A0A8J2LUV7"/>
<dbReference type="EMBL" id="CAJVCH010571730">
    <property type="protein sequence ID" value="CAG7838376.1"/>
    <property type="molecule type" value="Genomic_DNA"/>
</dbReference>
<keyword evidence="3" id="KW-1185">Reference proteome</keyword>
<feature type="compositionally biased region" description="Polar residues" evidence="1">
    <location>
        <begin position="112"/>
        <end position="132"/>
    </location>
</feature>
<proteinExistence type="predicted"/>
<protein>
    <submittedName>
        <fullName evidence="2">Uncharacterized protein</fullName>
    </submittedName>
</protein>
<reference evidence="2" key="1">
    <citation type="submission" date="2021-06" db="EMBL/GenBank/DDBJ databases">
        <authorList>
            <person name="Hodson N. C."/>
            <person name="Mongue J. A."/>
            <person name="Jaron S. K."/>
        </authorList>
    </citation>
    <scope>NUCLEOTIDE SEQUENCE</scope>
</reference>
<sequence>MPGGRAYDYSAPFFGGFTCAPPAVNTTRADRASAYASTRADSLRRSEFSNSRQSSFARSDSLSSQKSFARADSLSRRPQLSRMESLGRTPTTAGTVSTSSEYSIGADGRPTHYSSTTYKSPYGNNYRTSTHY</sequence>
<evidence type="ECO:0000313" key="3">
    <source>
        <dbReference type="Proteomes" id="UP000708208"/>
    </source>
</evidence>
<comment type="caution">
    <text evidence="2">The sequence shown here is derived from an EMBL/GenBank/DDBJ whole genome shotgun (WGS) entry which is preliminary data.</text>
</comment>
<accession>A0A8J2LUV7</accession>
<gene>
    <name evidence="2" type="ORF">AFUS01_LOCUS47353</name>
</gene>